<evidence type="ECO:0000256" key="2">
    <source>
        <dbReference type="ARBA" id="ARBA00022692"/>
    </source>
</evidence>
<evidence type="ECO:0000256" key="7">
    <source>
        <dbReference type="SAM" id="MobiDB-lite"/>
    </source>
</evidence>
<dbReference type="PANTHER" id="PTHR20932:SF7">
    <property type="entry name" value="AND PUTATIVE PEPTIDOGLYCAN-BINDING DOMAIN-CONTAINING PROTEIN 4-RELATED"/>
    <property type="match status" value="1"/>
</dbReference>
<keyword evidence="11" id="KW-1185">Reference proteome</keyword>
<organism evidence="10 11">
    <name type="scientific">Fukomys damarensis</name>
    <name type="common">Damaraland mole rat</name>
    <name type="synonym">Cryptomys damarensis</name>
    <dbReference type="NCBI Taxonomy" id="885580"/>
    <lineage>
        <taxon>Eukaryota</taxon>
        <taxon>Metazoa</taxon>
        <taxon>Chordata</taxon>
        <taxon>Craniata</taxon>
        <taxon>Vertebrata</taxon>
        <taxon>Euteleostomi</taxon>
        <taxon>Mammalia</taxon>
        <taxon>Eutheria</taxon>
        <taxon>Euarchontoglires</taxon>
        <taxon>Glires</taxon>
        <taxon>Rodentia</taxon>
        <taxon>Hystricomorpha</taxon>
        <taxon>Bathyergidae</taxon>
        <taxon>Fukomys</taxon>
    </lineage>
</organism>
<keyword evidence="4 8" id="KW-0472">Membrane</keyword>
<evidence type="ECO:0000256" key="1">
    <source>
        <dbReference type="ARBA" id="ARBA00004167"/>
    </source>
</evidence>
<sequence length="298" mass="32211">MRQKEVLTKSFQGPAVVCRTRTSHVYMFKSGSGDSEDSSEEETRQQDVVLRPRGRELQNGAHQAHRPRAGDVVLLQRELAREDNLNKLALQYGCKVADIKKVNNFIREQDLYALKSIKIPVKNHGLLTETHKELKPLPEASSETRVTLVEPPGADSVAAGADTQTSQLTDFFKGIDQNIERAVQSEIFLSESCCVDAPDQPLLPGPPKASTDGADCGIQWWNAVFIMLLIGIVLPVFYLVYFKIQAAGETPVSLNTTAVPNGSIASSVAPGQAPGLAMPVAALTSADSPFSQTTPAGN</sequence>
<dbReference type="OrthoDB" id="538216at2759"/>
<evidence type="ECO:0000313" key="10">
    <source>
        <dbReference type="EMBL" id="KFO22026.1"/>
    </source>
</evidence>
<dbReference type="EMBL" id="KN124190">
    <property type="protein sequence ID" value="KFO22026.1"/>
    <property type="molecule type" value="Genomic_DNA"/>
</dbReference>
<gene>
    <name evidence="10" type="ORF">H920_16569</name>
</gene>
<evidence type="ECO:0000313" key="11">
    <source>
        <dbReference type="Proteomes" id="UP000028990"/>
    </source>
</evidence>
<comment type="subcellular location">
    <subcellularLocation>
        <location evidence="1">Membrane</location>
        <topology evidence="1">Single-pass membrane protein</topology>
    </subcellularLocation>
</comment>
<keyword evidence="3 8" id="KW-1133">Transmembrane helix</keyword>
<evidence type="ECO:0000259" key="9">
    <source>
        <dbReference type="PROSITE" id="PS51782"/>
    </source>
</evidence>
<dbReference type="Gene3D" id="3.10.350.10">
    <property type="entry name" value="LysM domain"/>
    <property type="match status" value="1"/>
</dbReference>
<accession>A0A091DGU8</accession>
<dbReference type="AlphaFoldDB" id="A0A091DGU8"/>
<evidence type="ECO:0000256" key="3">
    <source>
        <dbReference type="ARBA" id="ARBA00022989"/>
    </source>
</evidence>
<dbReference type="InterPro" id="IPR036779">
    <property type="entry name" value="LysM_dom_sf"/>
</dbReference>
<proteinExistence type="predicted"/>
<dbReference type="GO" id="GO:0016020">
    <property type="term" value="C:membrane"/>
    <property type="evidence" value="ECO:0007669"/>
    <property type="project" value="UniProtKB-SubCell"/>
</dbReference>
<dbReference type="InterPro" id="IPR018392">
    <property type="entry name" value="LysM"/>
</dbReference>
<dbReference type="PROSITE" id="PS51782">
    <property type="entry name" value="LYSM"/>
    <property type="match status" value="1"/>
</dbReference>
<evidence type="ECO:0000256" key="4">
    <source>
        <dbReference type="ARBA" id="ARBA00023136"/>
    </source>
</evidence>
<dbReference type="Proteomes" id="UP000028990">
    <property type="component" value="Unassembled WGS sequence"/>
</dbReference>
<evidence type="ECO:0000256" key="5">
    <source>
        <dbReference type="ARBA" id="ARBA00023180"/>
    </source>
</evidence>
<dbReference type="OMA" id="ESYCVET"/>
<feature type="region of interest" description="Disordered" evidence="7">
    <location>
        <begin position="28"/>
        <end position="52"/>
    </location>
</feature>
<evidence type="ECO:0000256" key="8">
    <source>
        <dbReference type="SAM" id="Phobius"/>
    </source>
</evidence>
<keyword evidence="2 8" id="KW-0812">Transmembrane</keyword>
<evidence type="ECO:0000256" key="6">
    <source>
        <dbReference type="ARBA" id="ARBA00040995"/>
    </source>
</evidence>
<dbReference type="eggNOG" id="KOG2850">
    <property type="taxonomic scope" value="Eukaryota"/>
</dbReference>
<feature type="transmembrane region" description="Helical" evidence="8">
    <location>
        <begin position="220"/>
        <end position="241"/>
    </location>
</feature>
<reference evidence="10 11" key="1">
    <citation type="submission" date="2013-11" db="EMBL/GenBank/DDBJ databases">
        <title>The Damaraland mole rat (Fukomys damarensis) genome and evolution of African mole rats.</title>
        <authorList>
            <person name="Gladyshev V.N."/>
            <person name="Fang X."/>
        </authorList>
    </citation>
    <scope>NUCLEOTIDE SEQUENCE [LARGE SCALE GENOMIC DNA]</scope>
    <source>
        <tissue evidence="10">Liver</tissue>
    </source>
</reference>
<feature type="domain" description="LysM" evidence="9">
    <location>
        <begin position="75"/>
        <end position="119"/>
    </location>
</feature>
<name>A0A091DGU8_FUKDA</name>
<dbReference type="InterPro" id="IPR045030">
    <property type="entry name" value="LYSM1-4"/>
</dbReference>
<dbReference type="PANTHER" id="PTHR20932">
    <property type="entry name" value="LYSM AND PUTATIVE PEPTIDOGLYCAN-BINDING DOMAIN-CONTAINING PROTEIN"/>
    <property type="match status" value="1"/>
</dbReference>
<dbReference type="STRING" id="885580.ENSFDAP00000022059"/>
<protein>
    <recommendedName>
        <fullName evidence="6">LysM and putative peptidoglycan-binding domain-containing protein 4</fullName>
    </recommendedName>
</protein>
<keyword evidence="5" id="KW-0325">Glycoprotein</keyword>